<dbReference type="GO" id="GO:0006565">
    <property type="term" value="P:L-serine catabolic process"/>
    <property type="evidence" value="ECO:0007669"/>
    <property type="project" value="TreeGrafter"/>
</dbReference>
<feature type="domain" description="Tryptophan synthase beta chain-like PALP" evidence="4">
    <location>
        <begin position="21"/>
        <end position="308"/>
    </location>
</feature>
<protein>
    <submittedName>
        <fullName evidence="5">Threonine/serine dehydratase</fullName>
    </submittedName>
</protein>
<proteinExistence type="predicted"/>
<dbReference type="CDD" id="cd01562">
    <property type="entry name" value="Thr-dehyd"/>
    <property type="match status" value="1"/>
</dbReference>
<dbReference type="InterPro" id="IPR050147">
    <property type="entry name" value="Ser/Thr_Dehydratase"/>
</dbReference>
<keyword evidence="3" id="KW-0456">Lyase</keyword>
<dbReference type="AlphaFoldDB" id="A0A8A4TL43"/>
<evidence type="ECO:0000256" key="1">
    <source>
        <dbReference type="ARBA" id="ARBA00001933"/>
    </source>
</evidence>
<dbReference type="GO" id="GO:0003941">
    <property type="term" value="F:L-serine ammonia-lyase activity"/>
    <property type="evidence" value="ECO:0007669"/>
    <property type="project" value="TreeGrafter"/>
</dbReference>
<dbReference type="InterPro" id="IPR036052">
    <property type="entry name" value="TrpB-like_PALP_sf"/>
</dbReference>
<dbReference type="Gene3D" id="3.40.50.1100">
    <property type="match status" value="2"/>
</dbReference>
<reference evidence="5" key="1">
    <citation type="submission" date="2021-03" db="EMBL/GenBank/DDBJ databases">
        <title>Acanthopleuribacteraceae sp. M133.</title>
        <authorList>
            <person name="Wang G."/>
        </authorList>
    </citation>
    <scope>NUCLEOTIDE SEQUENCE</scope>
    <source>
        <strain evidence="5">M133</strain>
    </source>
</reference>
<comment type="cofactor">
    <cofactor evidence="1">
        <name>pyridoxal 5'-phosphate</name>
        <dbReference type="ChEBI" id="CHEBI:597326"/>
    </cofactor>
</comment>
<dbReference type="Proteomes" id="UP000663929">
    <property type="component" value="Chromosome"/>
</dbReference>
<name>A0A8A4TL43_SULCO</name>
<dbReference type="SUPFAM" id="SSF53686">
    <property type="entry name" value="Tryptophan synthase beta subunit-like PLP-dependent enzymes"/>
    <property type="match status" value="1"/>
</dbReference>
<dbReference type="InterPro" id="IPR001926">
    <property type="entry name" value="TrpB-like_PALP"/>
</dbReference>
<evidence type="ECO:0000313" key="6">
    <source>
        <dbReference type="Proteomes" id="UP000663929"/>
    </source>
</evidence>
<dbReference type="GO" id="GO:0004794">
    <property type="term" value="F:threonine deaminase activity"/>
    <property type="evidence" value="ECO:0007669"/>
    <property type="project" value="TreeGrafter"/>
</dbReference>
<evidence type="ECO:0000259" key="4">
    <source>
        <dbReference type="Pfam" id="PF00291"/>
    </source>
</evidence>
<accession>A0A8A4TL43</accession>
<sequence>MTETRLDLVGDILAAERRIGPHIRETALEYAPFLSRTTGAEIYLKLENQQVSGSFKYRGVANFLLSLREKDRRRGVVCASTGNHGAALARFLETFGERGTVFLPQNTEPSKVDELREQGMDLHIGGDNVTEAESEARQYARRHHRTYVPPYNDPRIIAGQGTIGPELERQAGTFDVVLAPVGGGGLISGLAAYLKPHHNLSVIGCQPKHSAAMAASIEAGRLVDVDHEPTLSDGTAGGIESGSVTFDLCRRYVDDFILVSETEIGRAMFLLLKHHQLLVEGAAALSVAALLQQKSRFFGQKLILIVSGKRIGLTTLDSVLQIPGPTCA</sequence>
<keyword evidence="2" id="KW-0663">Pyridoxal phosphate</keyword>
<evidence type="ECO:0000256" key="3">
    <source>
        <dbReference type="ARBA" id="ARBA00023239"/>
    </source>
</evidence>
<dbReference type="KEGG" id="scor:J3U87_34250"/>
<organism evidence="5 6">
    <name type="scientific">Sulfidibacter corallicola</name>
    <dbReference type="NCBI Taxonomy" id="2818388"/>
    <lineage>
        <taxon>Bacteria</taxon>
        <taxon>Pseudomonadati</taxon>
        <taxon>Acidobacteriota</taxon>
        <taxon>Holophagae</taxon>
        <taxon>Acanthopleuribacterales</taxon>
        <taxon>Acanthopleuribacteraceae</taxon>
        <taxon>Sulfidibacter</taxon>
    </lineage>
</organism>
<dbReference type="EMBL" id="CP071793">
    <property type="protein sequence ID" value="QTD50676.1"/>
    <property type="molecule type" value="Genomic_DNA"/>
</dbReference>
<dbReference type="GO" id="GO:0006567">
    <property type="term" value="P:L-threonine catabolic process"/>
    <property type="evidence" value="ECO:0007669"/>
    <property type="project" value="TreeGrafter"/>
</dbReference>
<keyword evidence="6" id="KW-1185">Reference proteome</keyword>
<dbReference type="PANTHER" id="PTHR48078:SF6">
    <property type="entry name" value="L-THREONINE DEHYDRATASE CATABOLIC TDCB"/>
    <property type="match status" value="1"/>
</dbReference>
<dbReference type="NCBIfam" id="NF005292">
    <property type="entry name" value="PRK06815.1"/>
    <property type="match status" value="1"/>
</dbReference>
<evidence type="ECO:0000313" key="5">
    <source>
        <dbReference type="EMBL" id="QTD50676.1"/>
    </source>
</evidence>
<evidence type="ECO:0000256" key="2">
    <source>
        <dbReference type="ARBA" id="ARBA00022898"/>
    </source>
</evidence>
<dbReference type="RefSeq" id="WP_237380574.1">
    <property type="nucleotide sequence ID" value="NZ_CP071793.1"/>
</dbReference>
<dbReference type="Pfam" id="PF00291">
    <property type="entry name" value="PALP"/>
    <property type="match status" value="1"/>
</dbReference>
<gene>
    <name evidence="5" type="ORF">J3U87_34250</name>
</gene>
<dbReference type="GO" id="GO:0009097">
    <property type="term" value="P:isoleucine biosynthetic process"/>
    <property type="evidence" value="ECO:0007669"/>
    <property type="project" value="TreeGrafter"/>
</dbReference>
<dbReference type="PANTHER" id="PTHR48078">
    <property type="entry name" value="THREONINE DEHYDRATASE, MITOCHONDRIAL-RELATED"/>
    <property type="match status" value="1"/>
</dbReference>